<feature type="repeat" description="TPR" evidence="3">
    <location>
        <begin position="72"/>
        <end position="105"/>
    </location>
</feature>
<feature type="repeat" description="TPR" evidence="3">
    <location>
        <begin position="4"/>
        <end position="37"/>
    </location>
</feature>
<keyword evidence="5" id="KW-1185">Reference proteome</keyword>
<dbReference type="PANTHER" id="PTHR45586:SF1">
    <property type="entry name" value="LIPOPOLYSACCHARIDE ASSEMBLY PROTEIN B"/>
    <property type="match status" value="1"/>
</dbReference>
<evidence type="ECO:0000256" key="2">
    <source>
        <dbReference type="ARBA" id="ARBA00022803"/>
    </source>
</evidence>
<comment type="caution">
    <text evidence="4">The sequence shown here is derived from an EMBL/GenBank/DDBJ whole genome shotgun (WGS) entry which is preliminary data.</text>
</comment>
<dbReference type="SUPFAM" id="SSF48452">
    <property type="entry name" value="TPR-like"/>
    <property type="match status" value="2"/>
</dbReference>
<dbReference type="InterPro" id="IPR019734">
    <property type="entry name" value="TPR_rpt"/>
</dbReference>
<dbReference type="EMBL" id="JAPMUA010000003">
    <property type="protein sequence ID" value="MDG3586414.1"/>
    <property type="molecule type" value="Genomic_DNA"/>
</dbReference>
<evidence type="ECO:0000256" key="1">
    <source>
        <dbReference type="ARBA" id="ARBA00022737"/>
    </source>
</evidence>
<keyword evidence="2 3" id="KW-0802">TPR repeat</keyword>
<dbReference type="Proteomes" id="UP001153642">
    <property type="component" value="Unassembled WGS sequence"/>
</dbReference>
<dbReference type="Pfam" id="PF13174">
    <property type="entry name" value="TPR_6"/>
    <property type="match status" value="3"/>
</dbReference>
<accession>A0ABT6FT11</accession>
<feature type="repeat" description="TPR" evidence="3">
    <location>
        <begin position="106"/>
        <end position="139"/>
    </location>
</feature>
<dbReference type="RefSeq" id="WP_277899686.1">
    <property type="nucleotide sequence ID" value="NZ_JAPMUA010000003.1"/>
</dbReference>
<dbReference type="Gene3D" id="1.25.40.10">
    <property type="entry name" value="Tetratricopeptide repeat domain"/>
    <property type="match status" value="4"/>
</dbReference>
<gene>
    <name evidence="4" type="ORF">OSR52_11075</name>
</gene>
<protein>
    <submittedName>
        <fullName evidence="4">Tetratricopeptide repeat protein</fullName>
    </submittedName>
</protein>
<name>A0ABT6FT11_9FLAO</name>
<evidence type="ECO:0000313" key="5">
    <source>
        <dbReference type="Proteomes" id="UP001153642"/>
    </source>
</evidence>
<dbReference type="Pfam" id="PF13181">
    <property type="entry name" value="TPR_8"/>
    <property type="match status" value="2"/>
</dbReference>
<reference evidence="4" key="1">
    <citation type="submission" date="2022-11" db="EMBL/GenBank/DDBJ databases">
        <title>High-quality draft genome sequence of Galbibacter sp. strain CMA-7.</title>
        <authorList>
            <person name="Wei L."/>
            <person name="Dong C."/>
            <person name="Shao Z."/>
        </authorList>
    </citation>
    <scope>NUCLEOTIDE SEQUENCE</scope>
    <source>
        <strain evidence="4">CMA-7</strain>
    </source>
</reference>
<dbReference type="InterPro" id="IPR011990">
    <property type="entry name" value="TPR-like_helical_dom_sf"/>
</dbReference>
<sequence>MALFAQDEAIARQYFEKGEFEKAIVYYKKLCTKNPNNRSYLMGLVSSYQQSEKYVEAEKVLLQKLDNGNVYPVLYVETGYNYQLMGKMQKAETYYNKAIATLDENPNYAYAVGNAFKGKTLLDNAIATYKKAMMLNPEFNFNYDLAYIYGEKGDIENMYEMYLDLMVERANLVGNIKRNLSRFIDSNVGNENSALFKKLLLKRAQTDPNVLWNELLSWLFVQQGQYKSAYAQEKAIYKRSPETSLNSIVDLAKIALENNDAETAKSIYEFIIAESRDTQLLIHSKLELINIDLANARKKDNAKIETAFKQLLAEYGENTQTLPVQIAYARFLAFKLSETDMAEARLKKALELPINKYAEAQIRMTLADILVYDEKFNQALIYYSQVQKDLKNDVLGQEARFKVAQTSFYKGDFEWAETQLKVLKSSTSQLIANDALQLKLLISDNKLGDTTQVALKLYAEADLLAYQNNDDGAMAILSTILSDHKGEPIEDEALFKQASLFEKHGDYEKAVLDYQKIITFYPTDILMDDALYKLAMLYKNELSKPDEAKQLLERIIYEHQDSIYLIDARKEYRSIRGDQVE</sequence>
<organism evidence="4 5">
    <name type="scientific">Galbibacter pacificus</name>
    <dbReference type="NCBI Taxonomy" id="2996052"/>
    <lineage>
        <taxon>Bacteria</taxon>
        <taxon>Pseudomonadati</taxon>
        <taxon>Bacteroidota</taxon>
        <taxon>Flavobacteriia</taxon>
        <taxon>Flavobacteriales</taxon>
        <taxon>Flavobacteriaceae</taxon>
        <taxon>Galbibacter</taxon>
    </lineage>
</organism>
<proteinExistence type="predicted"/>
<dbReference type="PANTHER" id="PTHR45586">
    <property type="entry name" value="TPR REPEAT-CONTAINING PROTEIN PA4667"/>
    <property type="match status" value="1"/>
</dbReference>
<dbReference type="InterPro" id="IPR051012">
    <property type="entry name" value="CellSynth/LPSAsmb/PSIAsmb"/>
</dbReference>
<dbReference type="PROSITE" id="PS50005">
    <property type="entry name" value="TPR"/>
    <property type="match status" value="4"/>
</dbReference>
<feature type="repeat" description="TPR" evidence="3">
    <location>
        <begin position="491"/>
        <end position="524"/>
    </location>
</feature>
<keyword evidence="1" id="KW-0677">Repeat</keyword>
<evidence type="ECO:0000256" key="3">
    <source>
        <dbReference type="PROSITE-ProRule" id="PRU00339"/>
    </source>
</evidence>
<dbReference type="SMART" id="SM00028">
    <property type="entry name" value="TPR"/>
    <property type="match status" value="5"/>
</dbReference>
<evidence type="ECO:0000313" key="4">
    <source>
        <dbReference type="EMBL" id="MDG3586414.1"/>
    </source>
</evidence>